<dbReference type="Proteomes" id="UP000636110">
    <property type="component" value="Unassembled WGS sequence"/>
</dbReference>
<organism evidence="1 2">
    <name type="scientific">Pedobacter gandavensis</name>
    <dbReference type="NCBI Taxonomy" id="2679963"/>
    <lineage>
        <taxon>Bacteria</taxon>
        <taxon>Pseudomonadati</taxon>
        <taxon>Bacteroidota</taxon>
        <taxon>Sphingobacteriia</taxon>
        <taxon>Sphingobacteriales</taxon>
        <taxon>Sphingobacteriaceae</taxon>
        <taxon>Pedobacter</taxon>
    </lineage>
</organism>
<reference evidence="1 2" key="1">
    <citation type="submission" date="2019-11" db="EMBL/GenBank/DDBJ databases">
        <title>Description of Pedobacter sp. LMG 31462T.</title>
        <authorList>
            <person name="Carlier A."/>
            <person name="Qi S."/>
            <person name="Vandamme P."/>
        </authorList>
    </citation>
    <scope>NUCLEOTIDE SEQUENCE [LARGE SCALE GENOMIC DNA]</scope>
    <source>
        <strain evidence="1 2">LMG 31462</strain>
    </source>
</reference>
<evidence type="ECO:0000313" key="1">
    <source>
        <dbReference type="EMBL" id="MBB2148929.1"/>
    </source>
</evidence>
<comment type="caution">
    <text evidence="1">The sequence shown here is derived from an EMBL/GenBank/DDBJ whole genome shotgun (WGS) entry which is preliminary data.</text>
</comment>
<sequence length="223" mass="25912">MIEKYRFAVISFYEEKKKAGELSKNLMYPSCANIRNEFQLLFGAGCDYLDNRMLKEFLEIPYEKEISDLAVKKCDTDKFKPLYNFLKKGIKTREKNIELLAWLINFRPRPFSQYWRLSNSKIDLLSELSITESGIVEKNNSGLLHISQHNLPAQKKNEIYAIGRPDAYSQDYTIVRDKDQVAYSSRTSNDRFLQKLVTLEYPSGVKLSVDASDLSLIEQLLKL</sequence>
<keyword evidence="2" id="KW-1185">Reference proteome</keyword>
<dbReference type="EMBL" id="WNXC01000002">
    <property type="protein sequence ID" value="MBB2148929.1"/>
    <property type="molecule type" value="Genomic_DNA"/>
</dbReference>
<name>A0ABR6EUI9_9SPHI</name>
<accession>A0ABR6EUI9</accession>
<dbReference type="RefSeq" id="WP_182955689.1">
    <property type="nucleotide sequence ID" value="NZ_WNXC01000002.1"/>
</dbReference>
<proteinExistence type="predicted"/>
<evidence type="ECO:0000313" key="2">
    <source>
        <dbReference type="Proteomes" id="UP000636110"/>
    </source>
</evidence>
<protein>
    <submittedName>
        <fullName evidence="1">Uncharacterized protein</fullName>
    </submittedName>
</protein>
<gene>
    <name evidence="1" type="ORF">GM920_08385</name>
</gene>